<name>A0A9Q0I7A4_9TELE</name>
<dbReference type="GO" id="GO:0005737">
    <property type="term" value="C:cytoplasm"/>
    <property type="evidence" value="ECO:0007669"/>
    <property type="project" value="TreeGrafter"/>
</dbReference>
<reference evidence="4" key="1">
    <citation type="submission" date="2022-07" db="EMBL/GenBank/DDBJ databases">
        <title>Chromosome-level genome of Muraenolepis orangiensis.</title>
        <authorList>
            <person name="Kim J."/>
        </authorList>
    </citation>
    <scope>NUCLEOTIDE SEQUENCE</scope>
    <source>
        <strain evidence="4">KU_S4_2022</strain>
        <tissue evidence="4">Muscle</tissue>
    </source>
</reference>
<dbReference type="OrthoDB" id="66881at2759"/>
<accession>A0A9Q0I7A4</accession>
<dbReference type="PANTHER" id="PTHR10316:SF10">
    <property type="entry name" value="MEMBRANE-ASSOCIATED GUANYLATE KINASE, WW AND PDZ DOMAIN-CONTAINING PROTEIN 3"/>
    <property type="match status" value="1"/>
</dbReference>
<comment type="subcellular location">
    <subcellularLocation>
        <location evidence="1">Cell membrane</location>
        <topology evidence="1">Peripheral membrane protein</topology>
    </subcellularLocation>
</comment>
<dbReference type="Gene3D" id="2.30.42.10">
    <property type="match status" value="1"/>
</dbReference>
<dbReference type="AlphaFoldDB" id="A0A9Q0I7A4"/>
<proteinExistence type="predicted"/>
<dbReference type="PANTHER" id="PTHR10316">
    <property type="entry name" value="MEMBRANE ASSOCIATED GUANYLATE KINASE-RELATED"/>
    <property type="match status" value="1"/>
</dbReference>
<dbReference type="GO" id="GO:0005886">
    <property type="term" value="C:plasma membrane"/>
    <property type="evidence" value="ECO:0007669"/>
    <property type="project" value="UniProtKB-SubCell"/>
</dbReference>
<feature type="domain" description="PDZ" evidence="3">
    <location>
        <begin position="68"/>
        <end position="107"/>
    </location>
</feature>
<evidence type="ECO:0000256" key="1">
    <source>
        <dbReference type="ARBA" id="ARBA00004202"/>
    </source>
</evidence>
<evidence type="ECO:0000313" key="5">
    <source>
        <dbReference type="Proteomes" id="UP001148018"/>
    </source>
</evidence>
<dbReference type="PROSITE" id="PS50106">
    <property type="entry name" value="PDZ"/>
    <property type="match status" value="1"/>
</dbReference>
<dbReference type="InterPro" id="IPR001478">
    <property type="entry name" value="PDZ"/>
</dbReference>
<keyword evidence="2" id="KW-1003">Cell membrane</keyword>
<dbReference type="GO" id="GO:0005911">
    <property type="term" value="C:cell-cell junction"/>
    <property type="evidence" value="ECO:0007669"/>
    <property type="project" value="TreeGrafter"/>
</dbReference>
<comment type="caution">
    <text evidence="4">The sequence shown here is derived from an EMBL/GenBank/DDBJ whole genome shotgun (WGS) entry which is preliminary data.</text>
</comment>
<evidence type="ECO:0000259" key="3">
    <source>
        <dbReference type="PROSITE" id="PS50106"/>
    </source>
</evidence>
<organism evidence="4 5">
    <name type="scientific">Muraenolepis orangiensis</name>
    <name type="common">Patagonian moray cod</name>
    <dbReference type="NCBI Taxonomy" id="630683"/>
    <lineage>
        <taxon>Eukaryota</taxon>
        <taxon>Metazoa</taxon>
        <taxon>Chordata</taxon>
        <taxon>Craniata</taxon>
        <taxon>Vertebrata</taxon>
        <taxon>Euteleostomi</taxon>
        <taxon>Actinopterygii</taxon>
        <taxon>Neopterygii</taxon>
        <taxon>Teleostei</taxon>
        <taxon>Neoteleostei</taxon>
        <taxon>Acanthomorphata</taxon>
        <taxon>Zeiogadaria</taxon>
        <taxon>Gadariae</taxon>
        <taxon>Gadiformes</taxon>
        <taxon>Muraenolepidoidei</taxon>
        <taxon>Muraenolepididae</taxon>
        <taxon>Muraenolepis</taxon>
    </lineage>
</organism>
<dbReference type="SUPFAM" id="SSF50156">
    <property type="entry name" value="PDZ domain-like"/>
    <property type="match status" value="1"/>
</dbReference>
<evidence type="ECO:0000256" key="2">
    <source>
        <dbReference type="ARBA" id="ARBA00022475"/>
    </source>
</evidence>
<evidence type="ECO:0000313" key="4">
    <source>
        <dbReference type="EMBL" id="KAJ3586226.1"/>
    </source>
</evidence>
<protein>
    <recommendedName>
        <fullName evidence="3">PDZ domain-containing protein</fullName>
    </recommendedName>
</protein>
<gene>
    <name evidence="4" type="ORF">NHX12_012626</name>
</gene>
<dbReference type="CDD" id="cd06730">
    <property type="entry name" value="PDZ0_MAGI-1_3-like"/>
    <property type="match status" value="1"/>
</dbReference>
<keyword evidence="5" id="KW-1185">Reference proteome</keyword>
<dbReference type="Proteomes" id="UP001148018">
    <property type="component" value="Unassembled WGS sequence"/>
</dbReference>
<keyword evidence="2" id="KW-0472">Membrane</keyword>
<sequence>MSKTLKKKKHWSIKVQECSVSWGGDGELSAVVDIQGGAESGEFPNLGPGVEPDHQGMVVCHVGRFPSPGDVLLEVNGTPVSGLTNRDTLAVIRHFREPIRLRTVKPVTKDNYVALDTQIRLPKSNKYPFPFPPALEVRMRSQGKVSGPLCQHALQLELFRASTRGRLPGGVYPGASTRDRLPGAVYPGAVYPGAVYPGASTRGRLPRSLPVALHVSPATPLNPK</sequence>
<dbReference type="EMBL" id="JANIIK010000117">
    <property type="protein sequence ID" value="KAJ3586226.1"/>
    <property type="molecule type" value="Genomic_DNA"/>
</dbReference>
<dbReference type="GO" id="GO:0007165">
    <property type="term" value="P:signal transduction"/>
    <property type="evidence" value="ECO:0007669"/>
    <property type="project" value="TreeGrafter"/>
</dbReference>
<dbReference type="InterPro" id="IPR036034">
    <property type="entry name" value="PDZ_sf"/>
</dbReference>